<evidence type="ECO:0000256" key="3">
    <source>
        <dbReference type="ARBA" id="ARBA00022989"/>
    </source>
</evidence>
<dbReference type="GO" id="GO:0016020">
    <property type="term" value="C:membrane"/>
    <property type="evidence" value="ECO:0007669"/>
    <property type="project" value="UniProtKB-SubCell"/>
</dbReference>
<feature type="transmembrane region" description="Helical" evidence="6">
    <location>
        <begin position="46"/>
        <end position="68"/>
    </location>
</feature>
<dbReference type="InterPro" id="IPR050598">
    <property type="entry name" value="AminoAcid_Transporter"/>
</dbReference>
<dbReference type="Pfam" id="PF13520">
    <property type="entry name" value="AA_permease_2"/>
    <property type="match status" value="1"/>
</dbReference>
<dbReference type="OrthoDB" id="9806937at2"/>
<name>A0A5B8VLX5_9BACT</name>
<dbReference type="EMBL" id="CP042434">
    <property type="protein sequence ID" value="QEC72594.1"/>
    <property type="molecule type" value="Genomic_DNA"/>
</dbReference>
<dbReference type="PIRSF" id="PIRSF006060">
    <property type="entry name" value="AA_transporter"/>
    <property type="match status" value="1"/>
</dbReference>
<evidence type="ECO:0000256" key="5">
    <source>
        <dbReference type="SAM" id="MobiDB-lite"/>
    </source>
</evidence>
<feature type="transmembrane region" description="Helical" evidence="6">
    <location>
        <begin position="416"/>
        <end position="438"/>
    </location>
</feature>
<feature type="transmembrane region" description="Helical" evidence="6">
    <location>
        <begin position="311"/>
        <end position="339"/>
    </location>
</feature>
<dbReference type="Proteomes" id="UP000321291">
    <property type="component" value="Chromosome"/>
</dbReference>
<dbReference type="KEGG" id="agi:FSB73_13800"/>
<gene>
    <name evidence="7" type="ORF">FSB73_13800</name>
</gene>
<keyword evidence="3 6" id="KW-1133">Transmembrane helix</keyword>
<sequence length="493" mass="53767">MSNQKPGFKHSLNLMDATMIVAGSMIGSGIFIVSSDITRHVGSAGWMILVWVITGIMTILAAVSYGELSSMFPKAGGQYVYLKQAYNPLVGFLYGWSFFSVIQTGTIAAVGVAFSKFTAYLFPQVGENVILMHLGAFQISAAQLLSIAIVIFLTVLNTKGIRNGKIIQTFFTIVKILSLAGLILFGFMAFKSDVWTANWHNAMDLHMLNADGSFSDYTIMAAFGAVAAAMVGSVFSSVAWENVTFIAGEIKNPKRNVGLSLFLGTLLVTLLYLAVNLVYLAVLPLHDIAYATNDRVAVAASLEAFGPAGTLIMAIMIMISTFGCNNGLILAGARVYYTMAKDGLFFQKAGRLNKNEVPEYGLWIQCVVASLLCLSGKYGDLLNMVSFVVVLFYMLTIIGIFRLRKKMPDVERPYKAPLYPVLPALYVLISAAFCILLIFYTRDYVIGGLIIVAVGFPLYYMAKRNNGLKQIRQSKSEDEKDDNGTDEGSSPQN</sequence>
<dbReference type="AlphaFoldDB" id="A0A5B8VLX5"/>
<keyword evidence="8" id="KW-1185">Reference proteome</keyword>
<protein>
    <submittedName>
        <fullName evidence="7">Amino acid permease</fullName>
    </submittedName>
</protein>
<proteinExistence type="predicted"/>
<feature type="region of interest" description="Disordered" evidence="5">
    <location>
        <begin position="471"/>
        <end position="493"/>
    </location>
</feature>
<evidence type="ECO:0000256" key="6">
    <source>
        <dbReference type="SAM" id="Phobius"/>
    </source>
</evidence>
<evidence type="ECO:0000313" key="8">
    <source>
        <dbReference type="Proteomes" id="UP000321291"/>
    </source>
</evidence>
<evidence type="ECO:0000313" key="7">
    <source>
        <dbReference type="EMBL" id="QEC72594.1"/>
    </source>
</evidence>
<reference evidence="7 8" key="1">
    <citation type="journal article" date="2017" name="Int. J. Syst. Evol. Microbiol.">
        <title>Arachidicoccus ginsenosidivorans sp. nov., with ginsenoside-converting activity isolated from ginseng cultivating soil.</title>
        <authorList>
            <person name="Siddiqi M.Z."/>
            <person name="Aslam Z."/>
            <person name="Im W.T."/>
        </authorList>
    </citation>
    <scope>NUCLEOTIDE SEQUENCE [LARGE SCALE GENOMIC DNA]</scope>
    <source>
        <strain evidence="7 8">Gsoil 809</strain>
    </source>
</reference>
<evidence type="ECO:0000256" key="2">
    <source>
        <dbReference type="ARBA" id="ARBA00022692"/>
    </source>
</evidence>
<accession>A0A5B8VLX5</accession>
<dbReference type="PANTHER" id="PTHR11785">
    <property type="entry name" value="AMINO ACID TRANSPORTER"/>
    <property type="match status" value="1"/>
</dbReference>
<comment type="subcellular location">
    <subcellularLocation>
        <location evidence="1">Membrane</location>
        <topology evidence="1">Multi-pass membrane protein</topology>
    </subcellularLocation>
</comment>
<feature type="transmembrane region" description="Helical" evidence="6">
    <location>
        <begin position="169"/>
        <end position="190"/>
    </location>
</feature>
<keyword evidence="4 6" id="KW-0472">Membrane</keyword>
<evidence type="ECO:0000256" key="4">
    <source>
        <dbReference type="ARBA" id="ARBA00023136"/>
    </source>
</evidence>
<dbReference type="Gene3D" id="1.20.1740.10">
    <property type="entry name" value="Amino acid/polyamine transporter I"/>
    <property type="match status" value="1"/>
</dbReference>
<feature type="transmembrane region" description="Helical" evidence="6">
    <location>
        <begin position="12"/>
        <end position="34"/>
    </location>
</feature>
<dbReference type="InterPro" id="IPR002293">
    <property type="entry name" value="AA/rel_permease1"/>
</dbReference>
<dbReference type="RefSeq" id="WP_146783299.1">
    <property type="nucleotide sequence ID" value="NZ_CP042434.1"/>
</dbReference>
<feature type="transmembrane region" description="Helical" evidence="6">
    <location>
        <begin position="444"/>
        <end position="462"/>
    </location>
</feature>
<dbReference type="GO" id="GO:0015179">
    <property type="term" value="F:L-amino acid transmembrane transporter activity"/>
    <property type="evidence" value="ECO:0007669"/>
    <property type="project" value="TreeGrafter"/>
</dbReference>
<dbReference type="PANTHER" id="PTHR11785:SF512">
    <property type="entry name" value="SOBREMESA, ISOFORM B"/>
    <property type="match status" value="1"/>
</dbReference>
<feature type="transmembrane region" description="Helical" evidence="6">
    <location>
        <begin position="217"/>
        <end position="240"/>
    </location>
</feature>
<feature type="transmembrane region" description="Helical" evidence="6">
    <location>
        <begin position="261"/>
        <end position="282"/>
    </location>
</feature>
<feature type="transmembrane region" description="Helical" evidence="6">
    <location>
        <begin position="89"/>
        <end position="114"/>
    </location>
</feature>
<feature type="transmembrane region" description="Helical" evidence="6">
    <location>
        <begin position="134"/>
        <end position="157"/>
    </location>
</feature>
<evidence type="ECO:0000256" key="1">
    <source>
        <dbReference type="ARBA" id="ARBA00004141"/>
    </source>
</evidence>
<organism evidence="7 8">
    <name type="scientific">Arachidicoccus ginsenosidivorans</name>
    <dbReference type="NCBI Taxonomy" id="496057"/>
    <lineage>
        <taxon>Bacteria</taxon>
        <taxon>Pseudomonadati</taxon>
        <taxon>Bacteroidota</taxon>
        <taxon>Chitinophagia</taxon>
        <taxon>Chitinophagales</taxon>
        <taxon>Chitinophagaceae</taxon>
        <taxon>Arachidicoccus</taxon>
    </lineage>
</organism>
<keyword evidence="2 6" id="KW-0812">Transmembrane</keyword>
<feature type="transmembrane region" description="Helical" evidence="6">
    <location>
        <begin position="384"/>
        <end position="404"/>
    </location>
</feature>